<evidence type="ECO:0000256" key="1">
    <source>
        <dbReference type="ARBA" id="ARBA00023134"/>
    </source>
</evidence>
<dbReference type="EnsemblPlants" id="OGLUM08G03640.1">
    <property type="protein sequence ID" value="OGLUM08G03640.1"/>
    <property type="gene ID" value="OGLUM08G03640"/>
</dbReference>
<name>A0A0E0AR30_9ORYZ</name>
<dbReference type="PANTHER" id="PTHR45759">
    <property type="entry name" value="NUCLEOLAR GTP-BINDING PROTEIN 1"/>
    <property type="match status" value="1"/>
</dbReference>
<dbReference type="Gene3D" id="3.40.50.300">
    <property type="entry name" value="P-loop containing nucleotide triphosphate hydrolases"/>
    <property type="match status" value="1"/>
</dbReference>
<feature type="compositionally biased region" description="Pro residues" evidence="2">
    <location>
        <begin position="14"/>
        <end position="30"/>
    </location>
</feature>
<dbReference type="InterPro" id="IPR010674">
    <property type="entry name" value="NOG1_Rossman_fold_dom"/>
</dbReference>
<evidence type="ECO:0000256" key="2">
    <source>
        <dbReference type="SAM" id="MobiDB-lite"/>
    </source>
</evidence>
<evidence type="ECO:0000259" key="3">
    <source>
        <dbReference type="Pfam" id="PF06858"/>
    </source>
</evidence>
<feature type="compositionally biased region" description="Basic residues" evidence="2">
    <location>
        <begin position="543"/>
        <end position="553"/>
    </location>
</feature>
<protein>
    <recommendedName>
        <fullName evidence="7">OBG-type G domain-containing protein</fullName>
    </recommendedName>
</protein>
<dbReference type="Pfam" id="PF17835">
    <property type="entry name" value="NOG1_N"/>
    <property type="match status" value="1"/>
</dbReference>
<dbReference type="SUPFAM" id="SSF52540">
    <property type="entry name" value="P-loop containing nucleoside triphosphate hydrolases"/>
    <property type="match status" value="1"/>
</dbReference>
<feature type="compositionally biased region" description="Basic and acidic residues" evidence="2">
    <location>
        <begin position="562"/>
        <end position="576"/>
    </location>
</feature>
<keyword evidence="1" id="KW-0547">Nucleotide-binding</keyword>
<reference evidence="5" key="2">
    <citation type="submission" date="2018-05" db="EMBL/GenBank/DDBJ databases">
        <title>OgluRS3 (Oryza glumaepatula Reference Sequence Version 3).</title>
        <authorList>
            <person name="Zhang J."/>
            <person name="Kudrna D."/>
            <person name="Lee S."/>
            <person name="Talag J."/>
            <person name="Welchert J."/>
            <person name="Wing R.A."/>
        </authorList>
    </citation>
    <scope>NUCLEOTIDE SEQUENCE [LARGE SCALE GENOMIC DNA]</scope>
</reference>
<evidence type="ECO:0008006" key="7">
    <source>
        <dbReference type="Google" id="ProtNLM"/>
    </source>
</evidence>
<evidence type="ECO:0000313" key="5">
    <source>
        <dbReference type="EnsemblPlants" id="OGLUM08G03640.1"/>
    </source>
</evidence>
<feature type="region of interest" description="Disordered" evidence="2">
    <location>
        <begin position="537"/>
        <end position="576"/>
    </location>
</feature>
<sequence>MRAAAGGRGFLLHPRPPWRAPAPPPSPPPATATALARRLHHRRFPEGILSTLERGVSTLHLHRWVHSATCGVTLHDISQAEPVNGAKSDLVQKHEKVGAFQRIPMVMPATDILMSAQRKSRNVPPTKGIANIAKRERNKGAKQLDALMKEISVPLRTYTENFPKRRDLHPYERSLIELTFGEGYYEKVIARVDALRKKINSVGKQHASVCAKSLTKREAEERLSEGRKKLEEAFENGKWVIDDLVNIAKTLRSMPVVDPHIPTLCLVGSPNVGKSSLVRILSSGKPEYLRCLIPFSYFQVCSYPFTTRGILMGHIVSNHERFQVTDTPGLLTRDDDERNNIEKLTLAVLSHLPIAVLYVHDLSEDCGTSVADQYITYKHIKERFGDRLWLDVISKSDILDKKTSSEFDDADDEVGRYRRFGPEFAIRVSVQGQVGVKELLHATRPYYGLLCLRLTSDEEQKSIRPSTMADCLRNPETAIRRRKRYADTACTLVAHLLAQPGDVGGLDIVEPLDEARLPRERVHLVLVVPRHEHPVDGGAVPRRGVRTAQHRPVKVQASGECPRARELRPRPEEHGC</sequence>
<dbReference type="GO" id="GO:0005525">
    <property type="term" value="F:GTP binding"/>
    <property type="evidence" value="ECO:0007669"/>
    <property type="project" value="UniProtKB-KW"/>
</dbReference>
<keyword evidence="6" id="KW-1185">Reference proteome</keyword>
<dbReference type="Gene3D" id="1.20.120.1190">
    <property type="match status" value="1"/>
</dbReference>
<dbReference type="STRING" id="40148.A0A0E0AR30"/>
<keyword evidence="1" id="KW-0342">GTP-binding</keyword>
<reference evidence="5" key="1">
    <citation type="submission" date="2015-04" db="UniProtKB">
        <authorList>
            <consortium name="EnsemblPlants"/>
        </authorList>
    </citation>
    <scope>IDENTIFICATION</scope>
</reference>
<dbReference type="eggNOG" id="KOG1490">
    <property type="taxonomic scope" value="Eukaryota"/>
</dbReference>
<feature type="domain" description="NOG1 N-terminal helical" evidence="4">
    <location>
        <begin position="100"/>
        <end position="258"/>
    </location>
</feature>
<dbReference type="InterPro" id="IPR027417">
    <property type="entry name" value="P-loop_NTPase"/>
</dbReference>
<organism evidence="5">
    <name type="scientific">Oryza glumipatula</name>
    <dbReference type="NCBI Taxonomy" id="40148"/>
    <lineage>
        <taxon>Eukaryota</taxon>
        <taxon>Viridiplantae</taxon>
        <taxon>Streptophyta</taxon>
        <taxon>Embryophyta</taxon>
        <taxon>Tracheophyta</taxon>
        <taxon>Spermatophyta</taxon>
        <taxon>Magnoliopsida</taxon>
        <taxon>Liliopsida</taxon>
        <taxon>Poales</taxon>
        <taxon>Poaceae</taxon>
        <taxon>BOP clade</taxon>
        <taxon>Oryzoideae</taxon>
        <taxon>Oryzeae</taxon>
        <taxon>Oryzinae</taxon>
        <taxon>Oryza</taxon>
    </lineage>
</organism>
<dbReference type="InterPro" id="IPR041623">
    <property type="entry name" value="NOG1_N"/>
</dbReference>
<proteinExistence type="predicted"/>
<feature type="domain" description="Nucleolar GTP-binding protein 1 Rossman-fold" evidence="3">
    <location>
        <begin position="340"/>
        <end position="397"/>
    </location>
</feature>
<feature type="region of interest" description="Disordered" evidence="2">
    <location>
        <begin position="1"/>
        <end position="32"/>
    </location>
</feature>
<dbReference type="HOGENOM" id="CLU_011784_6_1_1"/>
<dbReference type="Gramene" id="OGLUM08G03640.1">
    <property type="protein sequence ID" value="OGLUM08G03640.1"/>
    <property type="gene ID" value="OGLUM08G03640"/>
</dbReference>
<evidence type="ECO:0000259" key="4">
    <source>
        <dbReference type="Pfam" id="PF17835"/>
    </source>
</evidence>
<dbReference type="AlphaFoldDB" id="A0A0E0AR30"/>
<accession>A0A0E0AR30</accession>
<dbReference type="Pfam" id="PF06858">
    <property type="entry name" value="NOG1"/>
    <property type="match status" value="1"/>
</dbReference>
<evidence type="ECO:0000313" key="6">
    <source>
        <dbReference type="Proteomes" id="UP000026961"/>
    </source>
</evidence>
<dbReference type="Proteomes" id="UP000026961">
    <property type="component" value="Chromosome 8"/>
</dbReference>